<evidence type="ECO:0000313" key="5">
    <source>
        <dbReference type="Proteomes" id="UP001281761"/>
    </source>
</evidence>
<accession>A0ABQ9XTR0</accession>
<evidence type="ECO:0000259" key="3">
    <source>
        <dbReference type="PROSITE" id="PS50011"/>
    </source>
</evidence>
<protein>
    <recommendedName>
        <fullName evidence="3">Protein kinase domain-containing protein</fullName>
    </recommendedName>
</protein>
<keyword evidence="2" id="KW-0067">ATP-binding</keyword>
<organism evidence="4 5">
    <name type="scientific">Blattamonas nauphoetae</name>
    <dbReference type="NCBI Taxonomy" id="2049346"/>
    <lineage>
        <taxon>Eukaryota</taxon>
        <taxon>Metamonada</taxon>
        <taxon>Preaxostyla</taxon>
        <taxon>Oxymonadida</taxon>
        <taxon>Blattamonas</taxon>
    </lineage>
</organism>
<evidence type="ECO:0000256" key="1">
    <source>
        <dbReference type="ARBA" id="ARBA00022741"/>
    </source>
</evidence>
<evidence type="ECO:0000256" key="2">
    <source>
        <dbReference type="ARBA" id="ARBA00022840"/>
    </source>
</evidence>
<evidence type="ECO:0000313" key="4">
    <source>
        <dbReference type="EMBL" id="KAK2954859.1"/>
    </source>
</evidence>
<dbReference type="Gene3D" id="1.10.510.10">
    <property type="entry name" value="Transferase(Phosphotransferase) domain 1"/>
    <property type="match status" value="1"/>
</dbReference>
<keyword evidence="1" id="KW-0547">Nucleotide-binding</keyword>
<sequence>MDKVSEDDAVDTNIVKWASEIGHDSIWCVFAESAKSSWIRTGDLGGSAPLDKQLTSTIGEMGTFEYNSPERLLDSKGTATPVSDVWSLGVLAYRMVTGKSLFDGLHLLQMSASLHSFDETKIPLSIDPSVREVLLKMLEPNVALRATTTTLFEGGLLERMLGAETGRSKMKNIQLATQVNEIKESLSDSKVK</sequence>
<dbReference type="PANTHER" id="PTHR24346">
    <property type="entry name" value="MAP/MICROTUBULE AFFINITY-REGULATING KINASE"/>
    <property type="match status" value="1"/>
</dbReference>
<feature type="domain" description="Protein kinase" evidence="3">
    <location>
        <begin position="1"/>
        <end position="161"/>
    </location>
</feature>
<name>A0ABQ9XTR0_9EUKA</name>
<reference evidence="4 5" key="1">
    <citation type="journal article" date="2022" name="bioRxiv">
        <title>Genomics of Preaxostyla Flagellates Illuminates Evolutionary Transitions and the Path Towards Mitochondrial Loss.</title>
        <authorList>
            <person name="Novak L.V.F."/>
            <person name="Treitli S.C."/>
            <person name="Pyrih J."/>
            <person name="Halakuc P."/>
            <person name="Pipaliya S.V."/>
            <person name="Vacek V."/>
            <person name="Brzon O."/>
            <person name="Soukal P."/>
            <person name="Eme L."/>
            <person name="Dacks J.B."/>
            <person name="Karnkowska A."/>
            <person name="Elias M."/>
            <person name="Hampl V."/>
        </authorList>
    </citation>
    <scope>NUCLEOTIDE SEQUENCE [LARGE SCALE GENOMIC DNA]</scope>
    <source>
        <strain evidence="4">NAU3</strain>
        <tissue evidence="4">Gut</tissue>
    </source>
</reference>
<dbReference type="InterPro" id="IPR000719">
    <property type="entry name" value="Prot_kinase_dom"/>
</dbReference>
<dbReference type="Pfam" id="PF00069">
    <property type="entry name" value="Pkinase"/>
    <property type="match status" value="1"/>
</dbReference>
<keyword evidence="5" id="KW-1185">Reference proteome</keyword>
<dbReference type="PANTHER" id="PTHR24346:SF30">
    <property type="entry name" value="MATERNAL EMBRYONIC LEUCINE ZIPPER KINASE"/>
    <property type="match status" value="1"/>
</dbReference>
<dbReference type="EMBL" id="JARBJD010000073">
    <property type="protein sequence ID" value="KAK2954859.1"/>
    <property type="molecule type" value="Genomic_DNA"/>
</dbReference>
<proteinExistence type="predicted"/>
<dbReference type="InterPro" id="IPR011009">
    <property type="entry name" value="Kinase-like_dom_sf"/>
</dbReference>
<dbReference type="SUPFAM" id="SSF56112">
    <property type="entry name" value="Protein kinase-like (PK-like)"/>
    <property type="match status" value="1"/>
</dbReference>
<gene>
    <name evidence="4" type="ORF">BLNAU_10189</name>
</gene>
<comment type="caution">
    <text evidence="4">The sequence shown here is derived from an EMBL/GenBank/DDBJ whole genome shotgun (WGS) entry which is preliminary data.</text>
</comment>
<dbReference type="Proteomes" id="UP001281761">
    <property type="component" value="Unassembled WGS sequence"/>
</dbReference>
<dbReference type="PROSITE" id="PS50011">
    <property type="entry name" value="PROTEIN_KINASE_DOM"/>
    <property type="match status" value="1"/>
</dbReference>